<feature type="compositionally biased region" description="Low complexity" evidence="1">
    <location>
        <begin position="187"/>
        <end position="197"/>
    </location>
</feature>
<evidence type="ECO:0000313" key="4">
    <source>
        <dbReference type="Proteomes" id="UP000273982"/>
    </source>
</evidence>
<dbReference type="KEGG" id="mros:EHO51_04395"/>
<dbReference type="EMBL" id="CP034086">
    <property type="protein sequence ID" value="AZG76033.1"/>
    <property type="molecule type" value="Genomic_DNA"/>
</dbReference>
<dbReference type="Proteomes" id="UP000273982">
    <property type="component" value="Chromosome"/>
</dbReference>
<evidence type="ECO:0000256" key="1">
    <source>
        <dbReference type="SAM" id="MobiDB-lite"/>
    </source>
</evidence>
<organism evidence="3 4">
    <name type="scientific">Methylocystis rosea</name>
    <dbReference type="NCBI Taxonomy" id="173366"/>
    <lineage>
        <taxon>Bacteria</taxon>
        <taxon>Pseudomonadati</taxon>
        <taxon>Pseudomonadota</taxon>
        <taxon>Alphaproteobacteria</taxon>
        <taxon>Hyphomicrobiales</taxon>
        <taxon>Methylocystaceae</taxon>
        <taxon>Methylocystis</taxon>
    </lineage>
</organism>
<feature type="transmembrane region" description="Helical" evidence="2">
    <location>
        <begin position="46"/>
        <end position="69"/>
    </location>
</feature>
<proteinExistence type="predicted"/>
<sequence>MTDRTGRKPSGGDIVVDRARRAIQRACRAAWRSPVFWAPPRGLPRLIMLSGLAAVLLCALTFGGFFLLLSQGSITFAWLAPRIVESLDELAGGRYEFSLGAAAIGNGDHGPTLSVDNFIVKKDGRPIVAAPRAELSLDLRSLLIGRIKLRRLEVLDLDLRLSVDPDGSVAISAGAHPVPAKAPAPAPDGAASAANGAGSERVTLLRDAAGALRGLMDFATSPNSPIAALDRLGVAHGRLTIDDRTIDRAIRYEDVTLSLDKGGNGMRFSAAANGPSGRWTAVAVAKGAPGGRRDFHAQFRNFSIDEISLAGGFRTTRFDTDAPLSFDLRFALGPGDEVLEASGQMEIGRGYFRFDEPDHEPVMIEKIAGVAVWDRAARKVAIAPLVFKAGGFDMTIVGEARPPDGAKTIADAASLDGPWTIALRLKAPTVVAPERAGEKNVRIDNGLLNARLFRDERQMVFDKFAFAGPDARVDLNGALSWRDDIRVILKMGIEDTQIRALARLWPTHVAPSVRTWFVDHVPVGVLKRAQYAADFDGAALNAMRYEQAPPDRSLFAEGDIVDATVSDILPGMAPLTGINGRLRITGQTASFDATSGAMETGPGRRLALSSGRFLVADSALRPTPAMVEVAVGGDVEAVSDLLSLPAIADHASIPVEAGALKGTLEGRLRVDFETGATARDAATTFAIDATTSNLVIEKLIGREKLESGALHIVADPAGLRVNGTGRLFGAPATLDVRRGFGDKGPAQAQVAFTFDDAARQRAGYALAGVSGPILATIRTPLPVENVDTQIDLDLTRTNFDNPLPGLVKPAGKPAKSSFTLTRHGEAMSLEQFIFDAGPTQAQGVIEFGREGAFRAARLSQARLSPGDDMRVDVQRSGELVKIVARGANFDARPIMQGLLRADRGKGSVDDLDLDFKSPIVTGYGKQILANVELKLERRGGKPRAVALKGFFGREQLTVGMGRGQDNQSQLEIATNDGGSLLSFFDIYRKMDSGALTATVQLSQNRADGALRIRDFFVRGEPTVRQLMAQSGTARPDDRGNYRFDPDLVRVGRLESDFSWSGGQLTVREGVLSGPEIGLTFDGYIDFPRERLDLVGSYVPAYALNNLLSNIPVVGVVLAGGQHEGVFALSYRLYGALPSPSISVNPLSAIAPGLMRKIMGVIDGTTRMPQQR</sequence>
<keyword evidence="2" id="KW-0472">Membrane</keyword>
<protein>
    <submittedName>
        <fullName evidence="3">Uncharacterized protein</fullName>
    </submittedName>
</protein>
<name>A0A3G8M237_9HYPH</name>
<evidence type="ECO:0000256" key="2">
    <source>
        <dbReference type="SAM" id="Phobius"/>
    </source>
</evidence>
<dbReference type="AlphaFoldDB" id="A0A3G8M237"/>
<gene>
    <name evidence="3" type="ORF">EHO51_04395</name>
</gene>
<accession>A0A3G8M237</accession>
<evidence type="ECO:0000313" key="3">
    <source>
        <dbReference type="EMBL" id="AZG76033.1"/>
    </source>
</evidence>
<reference evidence="3 4" key="1">
    <citation type="submission" date="2018-11" db="EMBL/GenBank/DDBJ databases">
        <title>Genome squencing of methanotrophic bacteria isolated from alkaline groundwater in Korea.</title>
        <authorList>
            <person name="Nguyen L.N."/>
        </authorList>
    </citation>
    <scope>NUCLEOTIDE SEQUENCE [LARGE SCALE GENOMIC DNA]</scope>
    <source>
        <strain evidence="3 4">GW6</strain>
    </source>
</reference>
<dbReference type="RefSeq" id="WP_124737872.1">
    <property type="nucleotide sequence ID" value="NZ_CP034086.1"/>
</dbReference>
<feature type="region of interest" description="Disordered" evidence="1">
    <location>
        <begin position="174"/>
        <end position="197"/>
    </location>
</feature>
<keyword evidence="2" id="KW-1133">Transmembrane helix</keyword>
<keyword evidence="2" id="KW-0812">Transmembrane</keyword>